<feature type="non-terminal residue" evidence="1">
    <location>
        <position position="42"/>
    </location>
</feature>
<sequence>MAKDALNDTVKVINALAHALEKGSKNFLLKIEIYHGNKTQNP</sequence>
<accession>A0ABN7V1S2</accession>
<proteinExistence type="predicted"/>
<evidence type="ECO:0000313" key="1">
    <source>
        <dbReference type="EMBL" id="CAG8718958.1"/>
    </source>
</evidence>
<organism evidence="1 2">
    <name type="scientific">Gigaspora margarita</name>
    <dbReference type="NCBI Taxonomy" id="4874"/>
    <lineage>
        <taxon>Eukaryota</taxon>
        <taxon>Fungi</taxon>
        <taxon>Fungi incertae sedis</taxon>
        <taxon>Mucoromycota</taxon>
        <taxon>Glomeromycotina</taxon>
        <taxon>Glomeromycetes</taxon>
        <taxon>Diversisporales</taxon>
        <taxon>Gigasporaceae</taxon>
        <taxon>Gigaspora</taxon>
    </lineage>
</organism>
<keyword evidence="2" id="KW-1185">Reference proteome</keyword>
<evidence type="ECO:0000313" key="2">
    <source>
        <dbReference type="Proteomes" id="UP000789901"/>
    </source>
</evidence>
<comment type="caution">
    <text evidence="1">The sequence shown here is derived from an EMBL/GenBank/DDBJ whole genome shotgun (WGS) entry which is preliminary data.</text>
</comment>
<reference evidence="1 2" key="1">
    <citation type="submission" date="2021-06" db="EMBL/GenBank/DDBJ databases">
        <authorList>
            <person name="Kallberg Y."/>
            <person name="Tangrot J."/>
            <person name="Rosling A."/>
        </authorList>
    </citation>
    <scope>NUCLEOTIDE SEQUENCE [LARGE SCALE GENOMIC DNA]</scope>
    <source>
        <strain evidence="1 2">120-4 pot B 10/14</strain>
    </source>
</reference>
<gene>
    <name evidence="1" type="ORF">GMARGA_LOCUS13357</name>
</gene>
<protein>
    <submittedName>
        <fullName evidence="1">6063_t:CDS:1</fullName>
    </submittedName>
</protein>
<dbReference type="Proteomes" id="UP000789901">
    <property type="component" value="Unassembled WGS sequence"/>
</dbReference>
<name>A0ABN7V1S2_GIGMA</name>
<dbReference type="EMBL" id="CAJVQB010008443">
    <property type="protein sequence ID" value="CAG8718958.1"/>
    <property type="molecule type" value="Genomic_DNA"/>
</dbReference>